<dbReference type="Bgee" id="ENSAMXG00000038725">
    <property type="expression patterns" value="Expressed in testis and 5 other cell types or tissues"/>
</dbReference>
<dbReference type="InParanoid" id="A0A3B1JRR7"/>
<feature type="region of interest" description="Disordered" evidence="1">
    <location>
        <begin position="66"/>
        <end position="98"/>
    </location>
</feature>
<dbReference type="GeneTree" id="ENSGT00390000012939"/>
<dbReference type="Pfam" id="PF00789">
    <property type="entry name" value="UBX"/>
    <property type="match status" value="1"/>
</dbReference>
<proteinExistence type="predicted"/>
<evidence type="ECO:0000313" key="3">
    <source>
        <dbReference type="Ensembl" id="ENSAMXP00000045092.1"/>
    </source>
</evidence>
<dbReference type="CDD" id="cd17076">
    <property type="entry name" value="UBX_UBXN10"/>
    <property type="match status" value="1"/>
</dbReference>
<evidence type="ECO:0000313" key="4">
    <source>
        <dbReference type="Proteomes" id="UP000018467"/>
    </source>
</evidence>
<dbReference type="PROSITE" id="PS50033">
    <property type="entry name" value="UBX"/>
    <property type="match status" value="1"/>
</dbReference>
<dbReference type="FunCoup" id="A0A3B1JRR7">
    <property type="interactions" value="688"/>
</dbReference>
<sequence>MLTRFKRAIKTLLPKVRSYRKNGPEDDNYANFHNIFLWRADGWQCTFDAAGDQKSISWTPIYKSPVASEDSSSFEDDRPGPSGLNMHMTRPKSSKGRSRARLTLGLEDGVHQGHVFLPHPPLPHPPPLSSSTEVSPRTVLRQAGRSSAEVLTEVFPEEETLPVLNFNKYKVLPSIEKRPEAEKSIRGAEEKTSSLSLTSRGHSESETGAGDAHLLLAIRTPRGQRFKCHFQPTDTLQTVVAAAQLQSGEQYQHAVIETMEVPRQTFTNLTRSLSQCGICNKSLLIISLEDSTGDAA</sequence>
<evidence type="ECO:0000256" key="1">
    <source>
        <dbReference type="SAM" id="MobiDB-lite"/>
    </source>
</evidence>
<feature type="compositionally biased region" description="Basic residues" evidence="1">
    <location>
        <begin position="89"/>
        <end position="98"/>
    </location>
</feature>
<organism evidence="3 4">
    <name type="scientific">Astyanax mexicanus</name>
    <name type="common">Blind cave fish</name>
    <name type="synonym">Astyanax fasciatus mexicanus</name>
    <dbReference type="NCBI Taxonomy" id="7994"/>
    <lineage>
        <taxon>Eukaryota</taxon>
        <taxon>Metazoa</taxon>
        <taxon>Chordata</taxon>
        <taxon>Craniata</taxon>
        <taxon>Vertebrata</taxon>
        <taxon>Euteleostomi</taxon>
        <taxon>Actinopterygii</taxon>
        <taxon>Neopterygii</taxon>
        <taxon>Teleostei</taxon>
        <taxon>Ostariophysi</taxon>
        <taxon>Characiformes</taxon>
        <taxon>Characoidei</taxon>
        <taxon>Acestrorhamphidae</taxon>
        <taxon>Acestrorhamphinae</taxon>
        <taxon>Astyanax</taxon>
    </lineage>
</organism>
<name>A0A3B1JRR7_ASTMX</name>
<reference evidence="3" key="4">
    <citation type="submission" date="2025-09" db="UniProtKB">
        <authorList>
            <consortium name="Ensembl"/>
        </authorList>
    </citation>
    <scope>IDENTIFICATION</scope>
</reference>
<feature type="region of interest" description="Disordered" evidence="1">
    <location>
        <begin position="178"/>
        <end position="208"/>
    </location>
</feature>
<accession>A0A3B1JRR7</accession>
<dbReference type="SUPFAM" id="SSF54236">
    <property type="entry name" value="Ubiquitin-like"/>
    <property type="match status" value="1"/>
</dbReference>
<keyword evidence="4" id="KW-1185">Reference proteome</keyword>
<dbReference type="Proteomes" id="UP000018467">
    <property type="component" value="Unassembled WGS sequence"/>
</dbReference>
<evidence type="ECO:0000259" key="2">
    <source>
        <dbReference type="PROSITE" id="PS50033"/>
    </source>
</evidence>
<feature type="compositionally biased region" description="Basic and acidic residues" evidence="1">
    <location>
        <begin position="178"/>
        <end position="192"/>
    </location>
</feature>
<dbReference type="AlphaFoldDB" id="A0A3B1JRR7"/>
<dbReference type="InterPro" id="IPR029071">
    <property type="entry name" value="Ubiquitin-like_domsf"/>
</dbReference>
<reference evidence="4" key="1">
    <citation type="submission" date="2013-03" db="EMBL/GenBank/DDBJ databases">
        <authorList>
            <person name="Jeffery W."/>
            <person name="Warren W."/>
            <person name="Wilson R.K."/>
        </authorList>
    </citation>
    <scope>NUCLEOTIDE SEQUENCE</scope>
    <source>
        <strain evidence="4">female</strain>
    </source>
</reference>
<dbReference type="Ensembl" id="ENSAMXT00000038637.1">
    <property type="protein sequence ID" value="ENSAMXP00000045092.1"/>
    <property type="gene ID" value="ENSAMXG00000038725.1"/>
</dbReference>
<reference evidence="4" key="2">
    <citation type="journal article" date="2014" name="Nat. Commun.">
        <title>The cavefish genome reveals candidate genes for eye loss.</title>
        <authorList>
            <person name="McGaugh S.E."/>
            <person name="Gross J.B."/>
            <person name="Aken B."/>
            <person name="Blin M."/>
            <person name="Borowsky R."/>
            <person name="Chalopin D."/>
            <person name="Hinaux H."/>
            <person name="Jeffery W.R."/>
            <person name="Keene A."/>
            <person name="Ma L."/>
            <person name="Minx P."/>
            <person name="Murphy D."/>
            <person name="O'Quin K.E."/>
            <person name="Retaux S."/>
            <person name="Rohner N."/>
            <person name="Searle S.M."/>
            <person name="Stahl B.A."/>
            <person name="Tabin C."/>
            <person name="Volff J.N."/>
            <person name="Yoshizawa M."/>
            <person name="Warren W.C."/>
        </authorList>
    </citation>
    <scope>NUCLEOTIDE SEQUENCE [LARGE SCALE GENOMIC DNA]</scope>
    <source>
        <strain evidence="4">female</strain>
    </source>
</reference>
<feature type="domain" description="UBX" evidence="2">
    <location>
        <begin position="216"/>
        <end position="286"/>
    </location>
</feature>
<dbReference type="STRING" id="7994.ENSAMXP00000045092"/>
<dbReference type="InterPro" id="IPR001012">
    <property type="entry name" value="UBX_dom"/>
</dbReference>
<protein>
    <submittedName>
        <fullName evidence="3">UBX domain protein 10</fullName>
    </submittedName>
</protein>
<reference evidence="3" key="3">
    <citation type="submission" date="2025-08" db="UniProtKB">
        <authorList>
            <consortium name="Ensembl"/>
        </authorList>
    </citation>
    <scope>IDENTIFICATION</scope>
</reference>
<dbReference type="Gene3D" id="3.10.20.90">
    <property type="entry name" value="Phosphatidylinositol 3-kinase Catalytic Subunit, Chain A, domain 1"/>
    <property type="match status" value="1"/>
</dbReference>